<dbReference type="EMBL" id="SDGV01000001">
    <property type="protein sequence ID" value="THB62302.1"/>
    <property type="molecule type" value="Genomic_DNA"/>
</dbReference>
<dbReference type="SUPFAM" id="SSF53218">
    <property type="entry name" value="Molybdenum cofactor biosynthesis proteins"/>
    <property type="match status" value="1"/>
</dbReference>
<dbReference type="RefSeq" id="WP_136135688.1">
    <property type="nucleotide sequence ID" value="NZ_SDGV01000001.1"/>
</dbReference>
<comment type="similarity">
    <text evidence="1">Belongs to the CinA family.</text>
</comment>
<dbReference type="Pfam" id="PF00994">
    <property type="entry name" value="MoCF_biosynth"/>
    <property type="match status" value="1"/>
</dbReference>
<dbReference type="Gene3D" id="3.30.70.2860">
    <property type="match status" value="1"/>
</dbReference>
<accession>A0A4S3B5X5</accession>
<name>A0A4S3B5X5_9ENTE</name>
<dbReference type="InterPro" id="IPR008136">
    <property type="entry name" value="CinA_C"/>
</dbReference>
<dbReference type="NCBIfam" id="NF001813">
    <property type="entry name" value="PRK00549.1"/>
    <property type="match status" value="1"/>
</dbReference>
<feature type="domain" description="MoaB/Mog" evidence="2">
    <location>
        <begin position="4"/>
        <end position="170"/>
    </location>
</feature>
<keyword evidence="4" id="KW-1185">Reference proteome</keyword>
<dbReference type="NCBIfam" id="TIGR00177">
    <property type="entry name" value="molyb_syn"/>
    <property type="match status" value="1"/>
</dbReference>
<evidence type="ECO:0000313" key="4">
    <source>
        <dbReference type="Proteomes" id="UP000310506"/>
    </source>
</evidence>
<evidence type="ECO:0000256" key="1">
    <source>
        <dbReference type="HAMAP-Rule" id="MF_00226"/>
    </source>
</evidence>
<dbReference type="InterPro" id="IPR050101">
    <property type="entry name" value="CinA"/>
</dbReference>
<proteinExistence type="inferred from homology"/>
<dbReference type="AlphaFoldDB" id="A0A4S3B5X5"/>
<evidence type="ECO:0000259" key="2">
    <source>
        <dbReference type="SMART" id="SM00852"/>
    </source>
</evidence>
<dbReference type="NCBIfam" id="TIGR00200">
    <property type="entry name" value="cinA_nterm"/>
    <property type="match status" value="1"/>
</dbReference>
<dbReference type="PANTHER" id="PTHR13939">
    <property type="entry name" value="NICOTINAMIDE-NUCLEOTIDE AMIDOHYDROLASE PNCC"/>
    <property type="match status" value="1"/>
</dbReference>
<dbReference type="PANTHER" id="PTHR13939:SF0">
    <property type="entry name" value="NMN AMIDOHYDROLASE-LIKE PROTEIN YFAY"/>
    <property type="match status" value="1"/>
</dbReference>
<dbReference type="SUPFAM" id="SSF142433">
    <property type="entry name" value="CinA-like"/>
    <property type="match status" value="1"/>
</dbReference>
<dbReference type="InterPro" id="IPR008135">
    <property type="entry name" value="Competence-induced_CinA"/>
</dbReference>
<protein>
    <recommendedName>
        <fullName evidence="1">Putative competence-damage inducible protein</fullName>
    </recommendedName>
</protein>
<dbReference type="OrthoDB" id="9801454at2"/>
<dbReference type="Gene3D" id="3.40.980.10">
    <property type="entry name" value="MoaB/Mog-like domain"/>
    <property type="match status" value="1"/>
</dbReference>
<dbReference type="Pfam" id="PF02464">
    <property type="entry name" value="CinA"/>
    <property type="match status" value="1"/>
</dbReference>
<sequence length="410" mass="44967">MKAEIIAVGTEILLGQIVNTNATTLSEELADLGIDVYYHTAVGDNHDRIIGSLEQAQKRSDLIILCGGLGPTEDDLTKQTVADFLGEQLIYDQKALAKVESFFEVSKRKMTENNRQQAHIIEHGQPIYNPVGLACGCLYQDGRQYYLLLPGPPTELKGMLKEEVAPLFSKLFPQEHQLVSRYLHYIGIGESKLDTVLADILHEQTNPTVAPYAKSNEVMLRLTASGASKNECALLLDELEEKIQTLVGEYFYAYGKDATLEEVVVQKLLAERQTVAVIEGASGGECQRRLSRIPNFEAVSAGGMTVPNKLSKECGLGLSSEQIQFDGEISLETTIKMAQAGQRLFGADYTVAITCVAGPESIETQVPGTIILALLTPNGLKTQEMIISRDRTYIKDGAVKYALELLRVNI</sequence>
<dbReference type="InterPro" id="IPR036425">
    <property type="entry name" value="MoaB/Mog-like_dom_sf"/>
</dbReference>
<dbReference type="InterPro" id="IPR041424">
    <property type="entry name" value="CinA_KH"/>
</dbReference>
<dbReference type="SMART" id="SM00852">
    <property type="entry name" value="MoCF_biosynth"/>
    <property type="match status" value="1"/>
</dbReference>
<dbReference type="InterPro" id="IPR001453">
    <property type="entry name" value="MoaB/Mog_dom"/>
</dbReference>
<dbReference type="CDD" id="cd00885">
    <property type="entry name" value="cinA"/>
    <property type="match status" value="1"/>
</dbReference>
<comment type="caution">
    <text evidence="3">The sequence shown here is derived from an EMBL/GenBank/DDBJ whole genome shotgun (WGS) entry which is preliminary data.</text>
</comment>
<dbReference type="Pfam" id="PF18146">
    <property type="entry name" value="CinA_KH"/>
    <property type="match status" value="1"/>
</dbReference>
<dbReference type="Gene3D" id="3.90.950.20">
    <property type="entry name" value="CinA-like"/>
    <property type="match status" value="1"/>
</dbReference>
<dbReference type="HAMAP" id="MF_00226_B">
    <property type="entry name" value="CinA_B"/>
    <property type="match status" value="1"/>
</dbReference>
<organism evidence="3 4">
    <name type="scientific">Vagococcus silagei</name>
    <dbReference type="NCBI Taxonomy" id="2508885"/>
    <lineage>
        <taxon>Bacteria</taxon>
        <taxon>Bacillati</taxon>
        <taxon>Bacillota</taxon>
        <taxon>Bacilli</taxon>
        <taxon>Lactobacillales</taxon>
        <taxon>Enterococcaceae</taxon>
        <taxon>Vagococcus</taxon>
    </lineage>
</organism>
<dbReference type="Proteomes" id="UP000310506">
    <property type="component" value="Unassembled WGS sequence"/>
</dbReference>
<gene>
    <name evidence="1" type="primary">cinA</name>
    <name evidence="3" type="ORF">ESZ54_00360</name>
</gene>
<dbReference type="PIRSF" id="PIRSF006728">
    <property type="entry name" value="CinA"/>
    <property type="match status" value="1"/>
</dbReference>
<reference evidence="3 4" key="1">
    <citation type="submission" date="2019-01" db="EMBL/GenBank/DDBJ databases">
        <title>Vagococcus silagei sp. nov. isolated from brewer's grain.</title>
        <authorList>
            <person name="Guu J.-R."/>
        </authorList>
    </citation>
    <scope>NUCLEOTIDE SEQUENCE [LARGE SCALE GENOMIC DNA]</scope>
    <source>
        <strain evidence="3 4">2B-2</strain>
    </source>
</reference>
<evidence type="ECO:0000313" key="3">
    <source>
        <dbReference type="EMBL" id="THB62302.1"/>
    </source>
</evidence>
<dbReference type="InterPro" id="IPR036653">
    <property type="entry name" value="CinA-like_C"/>
</dbReference>